<evidence type="ECO:0000313" key="2">
    <source>
        <dbReference type="EMBL" id="CAG8508565.1"/>
    </source>
</evidence>
<dbReference type="EMBL" id="CAJVQA010001268">
    <property type="protein sequence ID" value="CAG8508565.1"/>
    <property type="molecule type" value="Genomic_DNA"/>
</dbReference>
<dbReference type="AlphaFoldDB" id="A0A9N8ZVU8"/>
<dbReference type="Proteomes" id="UP000789759">
    <property type="component" value="Unassembled WGS sequence"/>
</dbReference>
<keyword evidence="3" id="KW-1185">Reference proteome</keyword>
<name>A0A9N8ZVU8_9GLOM</name>
<feature type="compositionally biased region" description="Polar residues" evidence="1">
    <location>
        <begin position="1"/>
        <end position="73"/>
    </location>
</feature>
<reference evidence="2" key="1">
    <citation type="submission" date="2021-06" db="EMBL/GenBank/DDBJ databases">
        <authorList>
            <person name="Kallberg Y."/>
            <person name="Tangrot J."/>
            <person name="Rosling A."/>
        </authorList>
    </citation>
    <scope>NUCLEOTIDE SEQUENCE</scope>
    <source>
        <strain evidence="2">FL966</strain>
    </source>
</reference>
<organism evidence="2 3">
    <name type="scientific">Cetraspora pellucida</name>
    <dbReference type="NCBI Taxonomy" id="1433469"/>
    <lineage>
        <taxon>Eukaryota</taxon>
        <taxon>Fungi</taxon>
        <taxon>Fungi incertae sedis</taxon>
        <taxon>Mucoromycota</taxon>
        <taxon>Glomeromycotina</taxon>
        <taxon>Glomeromycetes</taxon>
        <taxon>Diversisporales</taxon>
        <taxon>Gigasporaceae</taxon>
        <taxon>Cetraspora</taxon>
    </lineage>
</organism>
<feature type="compositionally biased region" description="Polar residues" evidence="1">
    <location>
        <begin position="87"/>
        <end position="101"/>
    </location>
</feature>
<feature type="non-terminal residue" evidence="2">
    <location>
        <position position="1"/>
    </location>
</feature>
<protein>
    <submittedName>
        <fullName evidence="2">6562_t:CDS:1</fullName>
    </submittedName>
</protein>
<accession>A0A9N8ZVU8</accession>
<gene>
    <name evidence="2" type="ORF">CPELLU_LOCUS2800</name>
</gene>
<evidence type="ECO:0000256" key="1">
    <source>
        <dbReference type="SAM" id="MobiDB-lite"/>
    </source>
</evidence>
<sequence length="129" mass="14728">GNNSGSLEHVNKNNLSWDEQVSETSTGNKDNMETTTQNELMNKQGNSTLERNTTLNNFTNIRPEQESHAANTANKEENPYLQDDIPITNSAGLQENNLTQEEQNRPLLSSMEIDNNKRNFTLSRKQKYR</sequence>
<evidence type="ECO:0000313" key="3">
    <source>
        <dbReference type="Proteomes" id="UP000789759"/>
    </source>
</evidence>
<proteinExistence type="predicted"/>
<comment type="caution">
    <text evidence="2">The sequence shown here is derived from an EMBL/GenBank/DDBJ whole genome shotgun (WGS) entry which is preliminary data.</text>
</comment>
<feature type="region of interest" description="Disordered" evidence="1">
    <location>
        <begin position="1"/>
        <end position="129"/>
    </location>
</feature>